<reference evidence="1 2" key="1">
    <citation type="submission" date="2018-05" db="EMBL/GenBank/DDBJ databases">
        <title>Marinifilum breve JC075T sp. nov., a marine bacterium isolated from Yongle Blue Hole in the South China Sea.</title>
        <authorList>
            <person name="Fu T."/>
        </authorList>
    </citation>
    <scope>NUCLEOTIDE SEQUENCE [LARGE SCALE GENOMIC DNA]</scope>
    <source>
        <strain evidence="1 2">JC075</strain>
    </source>
</reference>
<proteinExistence type="predicted"/>
<name>A0A2V3ZT43_9BACT</name>
<keyword evidence="2" id="KW-1185">Reference proteome</keyword>
<protein>
    <submittedName>
        <fullName evidence="1">Uncharacterized protein</fullName>
    </submittedName>
</protein>
<organism evidence="1 2">
    <name type="scientific">Marinifilum breve</name>
    <dbReference type="NCBI Taxonomy" id="2184082"/>
    <lineage>
        <taxon>Bacteria</taxon>
        <taxon>Pseudomonadati</taxon>
        <taxon>Bacteroidota</taxon>
        <taxon>Bacteroidia</taxon>
        <taxon>Marinilabiliales</taxon>
        <taxon>Marinifilaceae</taxon>
    </lineage>
</organism>
<evidence type="ECO:0000313" key="1">
    <source>
        <dbReference type="EMBL" id="PXX97038.1"/>
    </source>
</evidence>
<comment type="caution">
    <text evidence="1">The sequence shown here is derived from an EMBL/GenBank/DDBJ whole genome shotgun (WGS) entry which is preliminary data.</text>
</comment>
<dbReference type="PROSITE" id="PS51257">
    <property type="entry name" value="PROKAR_LIPOPROTEIN"/>
    <property type="match status" value="1"/>
</dbReference>
<evidence type="ECO:0000313" key="2">
    <source>
        <dbReference type="Proteomes" id="UP000248079"/>
    </source>
</evidence>
<sequence>MKTYNHIIFLVFSISTLILLSTSCNNYNGSSFDLILKKLLHSNNSEFVVTSDTHDGSENWNQVIKNEFGDSYRIADWNDLKSYHDKGGNIL</sequence>
<gene>
    <name evidence="1" type="ORF">DF185_18615</name>
</gene>
<dbReference type="EMBL" id="QFLI01000010">
    <property type="protein sequence ID" value="PXX97038.1"/>
    <property type="molecule type" value="Genomic_DNA"/>
</dbReference>
<accession>A0A2V3ZT43</accession>
<dbReference type="Proteomes" id="UP000248079">
    <property type="component" value="Unassembled WGS sequence"/>
</dbReference>
<dbReference type="AlphaFoldDB" id="A0A2V3ZT43"/>